<keyword evidence="3" id="KW-0328">Glycosyltransferase</keyword>
<dbReference type="GO" id="GO:0016757">
    <property type="term" value="F:glycosyltransferase activity"/>
    <property type="evidence" value="ECO:0007669"/>
    <property type="project" value="UniProtKB-KW"/>
</dbReference>
<dbReference type="InterPro" id="IPR004263">
    <property type="entry name" value="Exostosin"/>
</dbReference>
<gene>
    <name evidence="7" type="ORF">CCACVL1_10310</name>
</gene>
<comment type="caution">
    <text evidence="7">The sequence shown here is derived from an EMBL/GenBank/DDBJ whole genome shotgun (WGS) entry which is preliminary data.</text>
</comment>
<evidence type="ECO:0000256" key="1">
    <source>
        <dbReference type="ARBA" id="ARBA00004323"/>
    </source>
</evidence>
<evidence type="ECO:0000313" key="7">
    <source>
        <dbReference type="EMBL" id="OMO85250.1"/>
    </source>
</evidence>
<sequence>MFPSRTSTPRPRPRFTCLISLLFRAIAICLLLAITVGLCISNESTYRALQQFISCVHHLFSNIHPEEKQLQTVSSSIFHSPETFKRNYEEMERRFKIFVYPDGDPNTYYHTPKSLSGKYASEGYFFKNIKESRFLTDDPEKAHLFFIPISCHKMRAQGLSYENMTRTVKEYVESLMVKYPFWNRTLGADHFFVTCHEIGLKATLGVAHLVKNSIRVVCSPGDDDDDGYIPRKDFTLPHIIQPFALPAAVFDPDNRTTLGFWTGSSKSELRDKLVSAWQSDKDLDIQTNRMNRNSTGNMSHLILDKFNKAKFCICPGSSTSQVHGSRIALSIHHGCVPVILSDHYDLPFNQILDWTKFSVIIKEDEIQELKRILEGISYSRFRFLHYNTIQVQRHLQWNSPPIQYDAFHMVMYQLWLRRHVTKY</sequence>
<organism evidence="7 8">
    <name type="scientific">Corchorus capsularis</name>
    <name type="common">Jute</name>
    <dbReference type="NCBI Taxonomy" id="210143"/>
    <lineage>
        <taxon>Eukaryota</taxon>
        <taxon>Viridiplantae</taxon>
        <taxon>Streptophyta</taxon>
        <taxon>Embryophyta</taxon>
        <taxon>Tracheophyta</taxon>
        <taxon>Spermatophyta</taxon>
        <taxon>Magnoliopsida</taxon>
        <taxon>eudicotyledons</taxon>
        <taxon>Gunneridae</taxon>
        <taxon>Pentapetalae</taxon>
        <taxon>rosids</taxon>
        <taxon>malvids</taxon>
        <taxon>Malvales</taxon>
        <taxon>Malvaceae</taxon>
        <taxon>Grewioideae</taxon>
        <taxon>Apeibeae</taxon>
        <taxon>Corchorus</taxon>
    </lineage>
</organism>
<protein>
    <submittedName>
        <fullName evidence="7">Exostosin-like protein</fullName>
    </submittedName>
</protein>
<dbReference type="STRING" id="210143.A0A1R3IRW2"/>
<dbReference type="Pfam" id="PF03016">
    <property type="entry name" value="Exostosin_GT47"/>
    <property type="match status" value="1"/>
</dbReference>
<dbReference type="Gramene" id="OMO85250">
    <property type="protein sequence ID" value="OMO85250"/>
    <property type="gene ID" value="CCACVL1_10310"/>
</dbReference>
<evidence type="ECO:0000256" key="2">
    <source>
        <dbReference type="ARBA" id="ARBA00010271"/>
    </source>
</evidence>
<accession>A0A1R3IRW2</accession>
<comment type="similarity">
    <text evidence="2">Belongs to the glycosyltransferase 47 family.</text>
</comment>
<dbReference type="GO" id="GO:0000139">
    <property type="term" value="C:Golgi membrane"/>
    <property type="evidence" value="ECO:0007669"/>
    <property type="project" value="UniProtKB-SubCell"/>
</dbReference>
<keyword evidence="4" id="KW-0812">Transmembrane</keyword>
<proteinExistence type="inferred from homology"/>
<evidence type="ECO:0000259" key="6">
    <source>
        <dbReference type="Pfam" id="PF03016"/>
    </source>
</evidence>
<keyword evidence="3" id="KW-0808">Transferase</keyword>
<dbReference type="InterPro" id="IPR040911">
    <property type="entry name" value="Exostosin_GT47"/>
</dbReference>
<dbReference type="OMA" id="CISNEST"/>
<dbReference type="PANTHER" id="PTHR11062">
    <property type="entry name" value="EXOSTOSIN HEPARAN SULFATE GLYCOSYLTRANSFERASE -RELATED"/>
    <property type="match status" value="1"/>
</dbReference>
<keyword evidence="4" id="KW-0735">Signal-anchor</keyword>
<dbReference type="AlphaFoldDB" id="A0A1R3IRW2"/>
<dbReference type="EMBL" id="AWWV01009625">
    <property type="protein sequence ID" value="OMO85250.1"/>
    <property type="molecule type" value="Genomic_DNA"/>
</dbReference>
<evidence type="ECO:0000256" key="3">
    <source>
        <dbReference type="ARBA" id="ARBA00022676"/>
    </source>
</evidence>
<name>A0A1R3IRW2_COCAP</name>
<keyword evidence="8" id="KW-1185">Reference proteome</keyword>
<dbReference type="PANTHER" id="PTHR11062:SF43">
    <property type="entry name" value="EXOSTOSIN FAMILY PROTEIN"/>
    <property type="match status" value="1"/>
</dbReference>
<evidence type="ECO:0000256" key="4">
    <source>
        <dbReference type="ARBA" id="ARBA00022968"/>
    </source>
</evidence>
<comment type="subcellular location">
    <subcellularLocation>
        <location evidence="1">Golgi apparatus membrane</location>
        <topology evidence="1">Single-pass type II membrane protein</topology>
    </subcellularLocation>
</comment>
<reference evidence="7 8" key="1">
    <citation type="submission" date="2013-09" db="EMBL/GenBank/DDBJ databases">
        <title>Corchorus capsularis genome sequencing.</title>
        <authorList>
            <person name="Alam M."/>
            <person name="Haque M.S."/>
            <person name="Islam M.S."/>
            <person name="Emdad E.M."/>
            <person name="Islam M.M."/>
            <person name="Ahmed B."/>
            <person name="Halim A."/>
            <person name="Hossen Q.M.M."/>
            <person name="Hossain M.Z."/>
            <person name="Ahmed R."/>
            <person name="Khan M.M."/>
            <person name="Islam R."/>
            <person name="Rashid M.M."/>
            <person name="Khan S.A."/>
            <person name="Rahman M.S."/>
            <person name="Alam M."/>
        </authorList>
    </citation>
    <scope>NUCLEOTIDE SEQUENCE [LARGE SCALE GENOMIC DNA]</scope>
    <source>
        <strain evidence="8">cv. CVL-1</strain>
        <tissue evidence="7">Whole seedling</tissue>
    </source>
</reference>
<keyword evidence="5" id="KW-0333">Golgi apparatus</keyword>
<feature type="domain" description="Exostosin GT47" evidence="6">
    <location>
        <begin position="92"/>
        <end position="374"/>
    </location>
</feature>
<evidence type="ECO:0000256" key="5">
    <source>
        <dbReference type="ARBA" id="ARBA00023034"/>
    </source>
</evidence>
<dbReference type="OrthoDB" id="1924787at2759"/>
<dbReference type="Proteomes" id="UP000188268">
    <property type="component" value="Unassembled WGS sequence"/>
</dbReference>
<evidence type="ECO:0000313" key="8">
    <source>
        <dbReference type="Proteomes" id="UP000188268"/>
    </source>
</evidence>